<dbReference type="AlphaFoldDB" id="A0A0H2MLP1"/>
<dbReference type="EMBL" id="LAQL01000003">
    <property type="protein sequence ID" value="KLN61652.1"/>
    <property type="molecule type" value="Genomic_DNA"/>
</dbReference>
<organism evidence="1 2">
    <name type="scientific">Kiloniella spongiae</name>
    <dbReference type="NCBI Taxonomy" id="1489064"/>
    <lineage>
        <taxon>Bacteria</taxon>
        <taxon>Pseudomonadati</taxon>
        <taxon>Pseudomonadota</taxon>
        <taxon>Alphaproteobacteria</taxon>
        <taxon>Rhodospirillales</taxon>
        <taxon>Kiloniellaceae</taxon>
        <taxon>Kiloniella</taxon>
    </lineage>
</organism>
<dbReference type="RefSeq" id="WP_047762987.1">
    <property type="nucleotide sequence ID" value="NZ_LAQL01000003.1"/>
</dbReference>
<protein>
    <submittedName>
        <fullName evidence="1">Uncharacterized protein</fullName>
    </submittedName>
</protein>
<dbReference type="Proteomes" id="UP000035444">
    <property type="component" value="Unassembled WGS sequence"/>
</dbReference>
<reference evidence="1 2" key="1">
    <citation type="submission" date="2015-03" db="EMBL/GenBank/DDBJ databases">
        <title>Genome Sequence of Kiloniella spongiae MEBiC09566, isolated from a marine sponge.</title>
        <authorList>
            <person name="Shao Z."/>
            <person name="Wang L."/>
            <person name="Li X."/>
        </authorList>
    </citation>
    <scope>NUCLEOTIDE SEQUENCE [LARGE SCALE GENOMIC DNA]</scope>
    <source>
        <strain evidence="1 2">MEBiC09566</strain>
    </source>
</reference>
<sequence length="150" mass="17486">MAEIHRDLEESKNHPAIKGFLELCDEARGDSAMSLALIQSRPFVSYWPTLILNRWHEDRKDFLYSFWGSKLSTVYGMDLTGKYILRGEFKETETIFWTAHKDVITDLKPVYLNTSIHWLDKEHQTFNAVIIPLERDGKITETIAYVAFDS</sequence>
<evidence type="ECO:0000313" key="2">
    <source>
        <dbReference type="Proteomes" id="UP000035444"/>
    </source>
</evidence>
<gene>
    <name evidence="1" type="ORF">WH96_04755</name>
</gene>
<accession>A0A0H2MLP1</accession>
<evidence type="ECO:0000313" key="1">
    <source>
        <dbReference type="EMBL" id="KLN61652.1"/>
    </source>
</evidence>
<name>A0A0H2MLP1_9PROT</name>
<keyword evidence="2" id="KW-1185">Reference proteome</keyword>
<comment type="caution">
    <text evidence="1">The sequence shown here is derived from an EMBL/GenBank/DDBJ whole genome shotgun (WGS) entry which is preliminary data.</text>
</comment>
<proteinExistence type="predicted"/>
<dbReference type="OrthoDB" id="8478709at2"/>